<comment type="subcellular location">
    <subcellularLocation>
        <location evidence="5">Cytoplasm</location>
    </subcellularLocation>
</comment>
<evidence type="ECO:0000256" key="3">
    <source>
        <dbReference type="ARBA" id="ARBA00022552"/>
    </source>
</evidence>
<dbReference type="RefSeq" id="WP_283741717.1">
    <property type="nucleotide sequence ID" value="NZ_JASJEV010000012.1"/>
</dbReference>
<gene>
    <name evidence="5 8" type="primary">rimM</name>
    <name evidence="8" type="ORF">QNA08_15950</name>
</gene>
<dbReference type="InterPro" id="IPR036976">
    <property type="entry name" value="RimM_N_sf"/>
</dbReference>
<dbReference type="Pfam" id="PF01782">
    <property type="entry name" value="RimM"/>
    <property type="match status" value="1"/>
</dbReference>
<evidence type="ECO:0000313" key="9">
    <source>
        <dbReference type="Proteomes" id="UP001321492"/>
    </source>
</evidence>
<dbReference type="SUPFAM" id="SSF50447">
    <property type="entry name" value="Translation proteins"/>
    <property type="match status" value="1"/>
</dbReference>
<comment type="caution">
    <text evidence="8">The sequence shown here is derived from an EMBL/GenBank/DDBJ whole genome shotgun (WGS) entry which is preliminary data.</text>
</comment>
<dbReference type="InterPro" id="IPR011033">
    <property type="entry name" value="PRC_barrel-like_sf"/>
</dbReference>
<dbReference type="InterPro" id="IPR011961">
    <property type="entry name" value="RimM"/>
</dbReference>
<dbReference type="Proteomes" id="UP001321492">
    <property type="component" value="Unassembled WGS sequence"/>
</dbReference>
<evidence type="ECO:0000259" key="7">
    <source>
        <dbReference type="Pfam" id="PF24986"/>
    </source>
</evidence>
<proteinExistence type="inferred from homology"/>
<evidence type="ECO:0000256" key="5">
    <source>
        <dbReference type="HAMAP-Rule" id="MF_00014"/>
    </source>
</evidence>
<dbReference type="InterPro" id="IPR056792">
    <property type="entry name" value="PRC_RimM"/>
</dbReference>
<dbReference type="NCBIfam" id="TIGR02273">
    <property type="entry name" value="16S_RimM"/>
    <property type="match status" value="1"/>
</dbReference>
<evidence type="ECO:0000313" key="8">
    <source>
        <dbReference type="EMBL" id="MDJ1159718.1"/>
    </source>
</evidence>
<comment type="subunit">
    <text evidence="5">Binds ribosomal protein uS19.</text>
</comment>
<keyword evidence="4 5" id="KW-0143">Chaperone</keyword>
<evidence type="ECO:0000256" key="2">
    <source>
        <dbReference type="ARBA" id="ARBA00022517"/>
    </source>
</evidence>
<sequence length="187" mass="19947">MSNDKMSSDKRILVGEFGRAHGVRGEVRLKSYTADPFAIASYGPLAGEDGATYVIESLRAQGDMLVARVAGVSDRAAAEALTRIRLYVARDKLAAEALEEDEFLQADLVGLSVETTDGRVIGRVVDLPNYGAGDLVEIALTGRRDTVLLPFSKAFVPTVDVAGGRIVVDAPEDVFEPARARDPGQPS</sequence>
<dbReference type="PANTHER" id="PTHR33692:SF1">
    <property type="entry name" value="RIBOSOME MATURATION FACTOR RIMM"/>
    <property type="match status" value="1"/>
</dbReference>
<dbReference type="InterPro" id="IPR002676">
    <property type="entry name" value="RimM_N"/>
</dbReference>
<dbReference type="HAMAP" id="MF_00014">
    <property type="entry name" value="Ribosome_mat_RimM"/>
    <property type="match status" value="1"/>
</dbReference>
<comment type="function">
    <text evidence="5">An accessory protein needed during the final step in the assembly of 30S ribosomal subunit, possibly for assembly of the head region. Essential for efficient processing of 16S rRNA. May be needed both before and after RbfA during the maturation of 16S rRNA. It has affinity for free ribosomal 30S subunits but not for 70S ribosomes.</text>
</comment>
<dbReference type="Pfam" id="PF24986">
    <property type="entry name" value="PRC_RimM"/>
    <property type="match status" value="1"/>
</dbReference>
<dbReference type="Gene3D" id="2.30.30.240">
    <property type="entry name" value="PRC-barrel domain"/>
    <property type="match status" value="1"/>
</dbReference>
<dbReference type="EMBL" id="JASJEV010000012">
    <property type="protein sequence ID" value="MDJ1159718.1"/>
    <property type="molecule type" value="Genomic_DNA"/>
</dbReference>
<name>A0ABT7AK33_9HYPH</name>
<dbReference type="PANTHER" id="PTHR33692">
    <property type="entry name" value="RIBOSOME MATURATION FACTOR RIMM"/>
    <property type="match status" value="1"/>
</dbReference>
<protein>
    <recommendedName>
        <fullName evidence="5">Ribosome maturation factor RimM</fullName>
    </recommendedName>
</protein>
<keyword evidence="9" id="KW-1185">Reference proteome</keyword>
<keyword evidence="1 5" id="KW-0963">Cytoplasm</keyword>
<evidence type="ECO:0000259" key="6">
    <source>
        <dbReference type="Pfam" id="PF01782"/>
    </source>
</evidence>
<accession>A0ABT7AK33</accession>
<keyword evidence="2 5" id="KW-0690">Ribosome biogenesis</keyword>
<comment type="similarity">
    <text evidence="5">Belongs to the RimM family.</text>
</comment>
<feature type="domain" description="RimM N-terminal" evidence="6">
    <location>
        <begin position="14"/>
        <end position="91"/>
    </location>
</feature>
<dbReference type="SUPFAM" id="SSF50346">
    <property type="entry name" value="PRC-barrel domain"/>
    <property type="match status" value="1"/>
</dbReference>
<keyword evidence="3 5" id="KW-0698">rRNA processing</keyword>
<evidence type="ECO:0000256" key="4">
    <source>
        <dbReference type="ARBA" id="ARBA00023186"/>
    </source>
</evidence>
<dbReference type="Gene3D" id="2.40.30.60">
    <property type="entry name" value="RimM"/>
    <property type="match status" value="1"/>
</dbReference>
<feature type="domain" description="Ribosome maturation factor RimM PRC barrel" evidence="7">
    <location>
        <begin position="107"/>
        <end position="173"/>
    </location>
</feature>
<reference evidence="8 9" key="1">
    <citation type="submission" date="2023-05" db="EMBL/GenBank/DDBJ databases">
        <title>Chelatococcus sp. nov., a moderately thermophilic bacterium isolated from hot spring microbial mat.</title>
        <authorList>
            <person name="Hu C.-J."/>
            <person name="Li W.-J."/>
        </authorList>
    </citation>
    <scope>NUCLEOTIDE SEQUENCE [LARGE SCALE GENOMIC DNA]</scope>
    <source>
        <strain evidence="8 9">SYSU G07232</strain>
    </source>
</reference>
<evidence type="ECO:0000256" key="1">
    <source>
        <dbReference type="ARBA" id="ARBA00022490"/>
    </source>
</evidence>
<organism evidence="8 9">
    <name type="scientific">Chelatococcus albus</name>
    <dbReference type="NCBI Taxonomy" id="3047466"/>
    <lineage>
        <taxon>Bacteria</taxon>
        <taxon>Pseudomonadati</taxon>
        <taxon>Pseudomonadota</taxon>
        <taxon>Alphaproteobacteria</taxon>
        <taxon>Hyphomicrobiales</taxon>
        <taxon>Chelatococcaceae</taxon>
        <taxon>Chelatococcus</taxon>
    </lineage>
</organism>
<dbReference type="InterPro" id="IPR009000">
    <property type="entry name" value="Transl_B-barrel_sf"/>
</dbReference>
<comment type="domain">
    <text evidence="5">The PRC barrel domain binds ribosomal protein uS19.</text>
</comment>